<feature type="transmembrane region" description="Helical" evidence="1">
    <location>
        <begin position="58"/>
        <end position="77"/>
    </location>
</feature>
<protein>
    <submittedName>
        <fullName evidence="2">Uncharacterized protein</fullName>
    </submittedName>
</protein>
<reference evidence="2 3" key="1">
    <citation type="journal article" date="2015" name="Nature">
        <title>rRNA introns, odd ribosomes, and small enigmatic genomes across a large radiation of phyla.</title>
        <authorList>
            <person name="Brown C.T."/>
            <person name="Hug L.A."/>
            <person name="Thomas B.C."/>
            <person name="Sharon I."/>
            <person name="Castelle C.J."/>
            <person name="Singh A."/>
            <person name="Wilkins M.J."/>
            <person name="Williams K.H."/>
            <person name="Banfield J.F."/>
        </authorList>
    </citation>
    <scope>NUCLEOTIDE SEQUENCE [LARGE SCALE GENOMIC DNA]</scope>
</reference>
<name>A0A0G0H0W8_9BACT</name>
<keyword evidence="1" id="KW-0812">Transmembrane</keyword>
<sequence length="256" mass="28422">MSKRKRFIITTLILVLGFIGIQIIGNQYRFVSIAVLGLLTIITFIWSLKEGLGFNMSLLSLILPFLFTIGVGLFWFLLPSSLLARIPVLVFYGVGIYSLCLTANIYTVGTIRTIALLRAAKGVGFVLTLVTLFLLYDTILSLRIAIFLVSPLILLTSAILFFQGYWSVNLKSSFSLNILKISLVSSLVMGEISLILFFWPTTVAVGSLFFTISSYVLLGLGQARLEDRLFTQTIREYFSIAILVSLGMFLATRWGG</sequence>
<organism evidence="2 3">
    <name type="scientific">Candidatus Woesebacteria bacterium GW2011_GWA1_37_7</name>
    <dbReference type="NCBI Taxonomy" id="1618545"/>
    <lineage>
        <taxon>Bacteria</taxon>
        <taxon>Candidatus Woeseibacteriota</taxon>
    </lineage>
</organism>
<dbReference type="STRING" id="1618545.US53_C0034G0013"/>
<dbReference type="EMBL" id="LBTI01000034">
    <property type="protein sequence ID" value="KKQ36878.1"/>
    <property type="molecule type" value="Genomic_DNA"/>
</dbReference>
<feature type="transmembrane region" description="Helical" evidence="1">
    <location>
        <begin position="178"/>
        <end position="199"/>
    </location>
</feature>
<keyword evidence="1" id="KW-0472">Membrane</keyword>
<keyword evidence="1" id="KW-1133">Transmembrane helix</keyword>
<feature type="transmembrane region" description="Helical" evidence="1">
    <location>
        <begin position="205"/>
        <end position="225"/>
    </location>
</feature>
<feature type="transmembrane region" description="Helical" evidence="1">
    <location>
        <begin position="142"/>
        <end position="166"/>
    </location>
</feature>
<feature type="transmembrane region" description="Helical" evidence="1">
    <location>
        <begin position="30"/>
        <end position="46"/>
    </location>
</feature>
<dbReference type="AlphaFoldDB" id="A0A0G0H0W8"/>
<accession>A0A0G0H0W8</accession>
<feature type="transmembrane region" description="Helical" evidence="1">
    <location>
        <begin position="7"/>
        <end position="24"/>
    </location>
</feature>
<proteinExistence type="predicted"/>
<dbReference type="Proteomes" id="UP000034591">
    <property type="component" value="Unassembled WGS sequence"/>
</dbReference>
<evidence type="ECO:0000313" key="3">
    <source>
        <dbReference type="Proteomes" id="UP000034591"/>
    </source>
</evidence>
<feature type="transmembrane region" description="Helical" evidence="1">
    <location>
        <begin position="115"/>
        <end position="136"/>
    </location>
</feature>
<comment type="caution">
    <text evidence="2">The sequence shown here is derived from an EMBL/GenBank/DDBJ whole genome shotgun (WGS) entry which is preliminary data.</text>
</comment>
<feature type="transmembrane region" description="Helical" evidence="1">
    <location>
        <begin position="89"/>
        <end position="108"/>
    </location>
</feature>
<evidence type="ECO:0000256" key="1">
    <source>
        <dbReference type="SAM" id="Phobius"/>
    </source>
</evidence>
<evidence type="ECO:0000313" key="2">
    <source>
        <dbReference type="EMBL" id="KKQ36878.1"/>
    </source>
</evidence>
<feature type="transmembrane region" description="Helical" evidence="1">
    <location>
        <begin position="237"/>
        <end position="255"/>
    </location>
</feature>
<gene>
    <name evidence="2" type="ORF">US53_C0034G0013</name>
</gene>